<dbReference type="EMBL" id="CAACVR010000076">
    <property type="protein sequence ID" value="VEU24433.1"/>
    <property type="molecule type" value="Genomic_DNA"/>
</dbReference>
<protein>
    <submittedName>
        <fullName evidence="2">DEKNAAC105543</fullName>
    </submittedName>
</protein>
<feature type="region of interest" description="Disordered" evidence="1">
    <location>
        <begin position="144"/>
        <end position="185"/>
    </location>
</feature>
<accession>A0A448YU42</accession>
<dbReference type="Proteomes" id="UP000290900">
    <property type="component" value="Unassembled WGS sequence"/>
</dbReference>
<proteinExistence type="predicted"/>
<evidence type="ECO:0000256" key="1">
    <source>
        <dbReference type="SAM" id="MobiDB-lite"/>
    </source>
</evidence>
<dbReference type="InParanoid" id="A0A448YU42"/>
<feature type="compositionally biased region" description="Polar residues" evidence="1">
    <location>
        <begin position="144"/>
        <end position="168"/>
    </location>
</feature>
<dbReference type="OrthoDB" id="8189076at2759"/>
<evidence type="ECO:0000313" key="3">
    <source>
        <dbReference type="Proteomes" id="UP000290900"/>
    </source>
</evidence>
<sequence>MSIPTPQTSLTGVSASNTPAGMSGSIPALGSISIQDLESGKLNLDSLILEVLQLKLKISELRYEMCHYLEILSSIDENTVPLAVYQEVANQLSVLKNTCDAYFNSYKRLLPIIRYSKLKNGINPDDSIKIVRHEVPIDLRLLQDQSSKGAPQSASGRSSANTPNSTAGRKNVARGGRRRNSKKIQ</sequence>
<dbReference type="AlphaFoldDB" id="A0A448YU42"/>
<organism evidence="2 3">
    <name type="scientific">Brettanomyces naardenensis</name>
    <name type="common">Yeast</name>
    <dbReference type="NCBI Taxonomy" id="13370"/>
    <lineage>
        <taxon>Eukaryota</taxon>
        <taxon>Fungi</taxon>
        <taxon>Dikarya</taxon>
        <taxon>Ascomycota</taxon>
        <taxon>Saccharomycotina</taxon>
        <taxon>Pichiomycetes</taxon>
        <taxon>Pichiales</taxon>
        <taxon>Pichiaceae</taxon>
        <taxon>Brettanomyces</taxon>
    </lineage>
</organism>
<feature type="compositionally biased region" description="Basic residues" evidence="1">
    <location>
        <begin position="171"/>
        <end position="185"/>
    </location>
</feature>
<keyword evidence="3" id="KW-1185">Reference proteome</keyword>
<evidence type="ECO:0000313" key="2">
    <source>
        <dbReference type="EMBL" id="VEU24433.1"/>
    </source>
</evidence>
<reference evidence="2 3" key="1">
    <citation type="submission" date="2018-12" db="EMBL/GenBank/DDBJ databases">
        <authorList>
            <person name="Tiukova I."/>
            <person name="Dainat J."/>
        </authorList>
    </citation>
    <scope>NUCLEOTIDE SEQUENCE [LARGE SCALE GENOMIC DNA]</scope>
</reference>
<gene>
    <name evidence="2" type="ORF">BRENAR_LOCUS5161</name>
</gene>
<name>A0A448YU42_BRENA</name>